<gene>
    <name evidence="1" type="ORF">BH747_12045</name>
</gene>
<dbReference type="RefSeq" id="WP_081184784.1">
    <property type="nucleotide sequence ID" value="NZ_MJEA01000017.1"/>
</dbReference>
<evidence type="ECO:0000313" key="1">
    <source>
        <dbReference type="EMBL" id="OQO68406.1"/>
    </source>
</evidence>
<reference evidence="1 2" key="1">
    <citation type="journal article" date="2017" name="BMC Microbiol.">
        <title>Comparative genomics of Enterococcus spp. isolated from bovine feces.</title>
        <authorList>
            <person name="Beukers A.G."/>
            <person name="Zaheer R."/>
            <person name="Goji N."/>
            <person name="Amoako K.K."/>
            <person name="Chaves A.V."/>
            <person name="Ward M.P."/>
            <person name="McAllister T.A."/>
        </authorList>
    </citation>
    <scope>NUCLEOTIDE SEQUENCE [LARGE SCALE GENOMIC DNA]</scope>
    <source>
        <strain evidence="1 2">F1129D 143</strain>
    </source>
</reference>
<dbReference type="EMBL" id="MJEA01000017">
    <property type="protein sequence ID" value="OQO68406.1"/>
    <property type="molecule type" value="Genomic_DNA"/>
</dbReference>
<sequence length="266" mass="29935">MNLSEYLYPNEILKISKLVGETIAPSMEFAKSISPVIEQANRISKQNAILISRGVANSPVMKTIMEQNKNIAKMVPSSVFAIQKGLDLPSLNIANQIATSIPDFSKIVEIYTSSIANLSKYDFRIGVLGQEVTNGFSELLKNSSETINIDRDNKPDDFNDNLTNFDEKLLKSAIYAQDKSQQAQDITDIKNLLWKIYENQRDQGNQPFKKTIQKKEQSSNSKNSSQAKILPFINGVLLTVSLVTSPKEVYEFLIWINHIISFLLNK</sequence>
<dbReference type="OrthoDB" id="9969274at2"/>
<accession>A0A1V8YNZ5</accession>
<proteinExistence type="predicted"/>
<dbReference type="Proteomes" id="UP000192477">
    <property type="component" value="Unassembled WGS sequence"/>
</dbReference>
<dbReference type="AlphaFoldDB" id="A0A1V8YNZ5"/>
<organism evidence="1 2">
    <name type="scientific">Enterococcus villorum</name>
    <dbReference type="NCBI Taxonomy" id="112904"/>
    <lineage>
        <taxon>Bacteria</taxon>
        <taxon>Bacillati</taxon>
        <taxon>Bacillota</taxon>
        <taxon>Bacilli</taxon>
        <taxon>Lactobacillales</taxon>
        <taxon>Enterococcaceae</taxon>
        <taxon>Enterococcus</taxon>
    </lineage>
</organism>
<comment type="caution">
    <text evidence="1">The sequence shown here is derived from an EMBL/GenBank/DDBJ whole genome shotgun (WGS) entry which is preliminary data.</text>
</comment>
<evidence type="ECO:0000313" key="2">
    <source>
        <dbReference type="Proteomes" id="UP000192477"/>
    </source>
</evidence>
<name>A0A1V8YNZ5_9ENTE</name>
<protein>
    <submittedName>
        <fullName evidence="1">Uncharacterized protein</fullName>
    </submittedName>
</protein>